<proteinExistence type="predicted"/>
<gene>
    <name evidence="1" type="ordered locus">Swoo_0630</name>
</gene>
<dbReference type="Gene3D" id="3.40.50.10320">
    <property type="entry name" value="LmbE-like"/>
    <property type="match status" value="1"/>
</dbReference>
<dbReference type="PANTHER" id="PTHR12993">
    <property type="entry name" value="N-ACETYLGLUCOSAMINYL-PHOSPHATIDYLINOSITOL DE-N-ACETYLASE-RELATED"/>
    <property type="match status" value="1"/>
</dbReference>
<sequence length="240" mass="26100">MNKTEPVSSFSVIALFAHPDDETWISGTLATLAARGVQVTPVYVTSGDAGSDHSGQGLTGVELANVRESEARQATAILGLNSPIFLRFPDGKITQYEQEVKGKLTTLVKKNSPKIMLTFARGGITDNRDHKALNALVSEHFSTLAAYFAVSQSQAEILALSASKFDLNYRIARPVADADISIKPDVAGYQAQRVRAMASHKTQFPPVMIQAYQDYVEASPREALMGMSESQFIIFQTTLD</sequence>
<dbReference type="GO" id="GO:0016811">
    <property type="term" value="F:hydrolase activity, acting on carbon-nitrogen (but not peptide) bonds, in linear amides"/>
    <property type="evidence" value="ECO:0007669"/>
    <property type="project" value="TreeGrafter"/>
</dbReference>
<protein>
    <submittedName>
        <fullName evidence="1">LmbE family protein</fullName>
    </submittedName>
</protein>
<dbReference type="STRING" id="392500.Swoo_0630"/>
<dbReference type="AlphaFoldDB" id="B1KDC5"/>
<dbReference type="PANTHER" id="PTHR12993:SF11">
    <property type="entry name" value="N-ACETYLGLUCOSAMINYL-PHOSPHATIDYLINOSITOL DE-N-ACETYLASE"/>
    <property type="match status" value="1"/>
</dbReference>
<keyword evidence="2" id="KW-1185">Reference proteome</keyword>
<dbReference type="EMBL" id="CP000961">
    <property type="protein sequence ID" value="ACA84926.1"/>
    <property type="molecule type" value="Genomic_DNA"/>
</dbReference>
<organism evidence="1 2">
    <name type="scientific">Shewanella woodyi (strain ATCC 51908 / MS32)</name>
    <dbReference type="NCBI Taxonomy" id="392500"/>
    <lineage>
        <taxon>Bacteria</taxon>
        <taxon>Pseudomonadati</taxon>
        <taxon>Pseudomonadota</taxon>
        <taxon>Gammaproteobacteria</taxon>
        <taxon>Alteromonadales</taxon>
        <taxon>Shewanellaceae</taxon>
        <taxon>Shewanella</taxon>
    </lineage>
</organism>
<reference evidence="1 2" key="1">
    <citation type="submission" date="2008-02" db="EMBL/GenBank/DDBJ databases">
        <title>Complete sequence of Shewanella woodyi ATCC 51908.</title>
        <authorList>
            <consortium name="US DOE Joint Genome Institute"/>
            <person name="Copeland A."/>
            <person name="Lucas S."/>
            <person name="Lapidus A."/>
            <person name="Glavina del Rio T."/>
            <person name="Dalin E."/>
            <person name="Tice H."/>
            <person name="Bruce D."/>
            <person name="Goodwin L."/>
            <person name="Pitluck S."/>
            <person name="Sims D."/>
            <person name="Brettin T."/>
            <person name="Detter J.C."/>
            <person name="Han C."/>
            <person name="Kuske C.R."/>
            <person name="Schmutz J."/>
            <person name="Larimer F."/>
            <person name="Land M."/>
            <person name="Hauser L."/>
            <person name="Kyrpides N."/>
            <person name="Lykidis A."/>
            <person name="Zhao J.-S."/>
            <person name="Richardson P."/>
        </authorList>
    </citation>
    <scope>NUCLEOTIDE SEQUENCE [LARGE SCALE GENOMIC DNA]</scope>
    <source>
        <strain evidence="2">ATCC 51908 / MS32</strain>
    </source>
</reference>
<dbReference type="eggNOG" id="COG2120">
    <property type="taxonomic scope" value="Bacteria"/>
</dbReference>
<dbReference type="Pfam" id="PF02585">
    <property type="entry name" value="PIG-L"/>
    <property type="match status" value="1"/>
</dbReference>
<evidence type="ECO:0000313" key="1">
    <source>
        <dbReference type="EMBL" id="ACA84926.1"/>
    </source>
</evidence>
<accession>B1KDC5</accession>
<evidence type="ECO:0000313" key="2">
    <source>
        <dbReference type="Proteomes" id="UP000002168"/>
    </source>
</evidence>
<dbReference type="KEGG" id="swd:Swoo_0630"/>
<dbReference type="Proteomes" id="UP000002168">
    <property type="component" value="Chromosome"/>
</dbReference>
<dbReference type="InterPro" id="IPR003737">
    <property type="entry name" value="GlcNAc_PI_deacetylase-related"/>
</dbReference>
<dbReference type="HOGENOM" id="CLU_049311_4_1_6"/>
<dbReference type="SUPFAM" id="SSF102588">
    <property type="entry name" value="LmbE-like"/>
    <property type="match status" value="1"/>
</dbReference>
<name>B1KDC5_SHEWM</name>
<dbReference type="RefSeq" id="WP_012323273.1">
    <property type="nucleotide sequence ID" value="NC_010506.1"/>
</dbReference>
<dbReference type="InterPro" id="IPR024078">
    <property type="entry name" value="LmbE-like_dom_sf"/>
</dbReference>